<accession>B4N9S0</accession>
<dbReference type="InterPro" id="IPR001370">
    <property type="entry name" value="BIR_rpt"/>
</dbReference>
<keyword evidence="18" id="KW-1185">Reference proteome</keyword>
<dbReference type="GO" id="GO:0045132">
    <property type="term" value="P:meiotic chromosome segregation"/>
    <property type="evidence" value="ECO:0007669"/>
    <property type="project" value="EnsemblMetazoa"/>
</dbReference>
<keyword evidence="6" id="KW-0597">Phosphoprotein</keyword>
<evidence type="ECO:0000256" key="9">
    <source>
        <dbReference type="ARBA" id="ARBA00022776"/>
    </source>
</evidence>
<dbReference type="PANTHER" id="PTHR46771">
    <property type="entry name" value="DETERIN"/>
    <property type="match status" value="1"/>
</dbReference>
<evidence type="ECO:0000256" key="1">
    <source>
        <dbReference type="ARBA" id="ARBA00004123"/>
    </source>
</evidence>
<dbReference type="GO" id="GO:0005737">
    <property type="term" value="C:cytoplasm"/>
    <property type="evidence" value="ECO:0007669"/>
    <property type="project" value="EnsemblMetazoa"/>
</dbReference>
<dbReference type="GO" id="GO:0007052">
    <property type="term" value="P:mitotic spindle organization"/>
    <property type="evidence" value="ECO:0007669"/>
    <property type="project" value="EnsemblMetazoa"/>
</dbReference>
<dbReference type="KEGG" id="dwi:6646903"/>
<evidence type="ECO:0000256" key="15">
    <source>
        <dbReference type="ARBA" id="ARBA00023306"/>
    </source>
</evidence>
<evidence type="ECO:0000256" key="16">
    <source>
        <dbReference type="ARBA" id="ARBA00023328"/>
    </source>
</evidence>
<keyword evidence="9" id="KW-0498">Mitosis</keyword>
<evidence type="ECO:0000256" key="13">
    <source>
        <dbReference type="ARBA" id="ARBA00023212"/>
    </source>
</evidence>
<dbReference type="CDD" id="cd00022">
    <property type="entry name" value="BIR"/>
    <property type="match status" value="1"/>
</dbReference>
<keyword evidence="10" id="KW-0159">Chromosome partition</keyword>
<comment type="subcellular location">
    <subcellularLocation>
        <location evidence="3">Chromosome</location>
        <location evidence="3">Centromere</location>
    </subcellularLocation>
    <subcellularLocation>
        <location evidence="2">Cytoplasm</location>
        <location evidence="2">Cytoskeleton</location>
        <location evidence="2">Spindle</location>
    </subcellularLocation>
    <subcellularLocation>
        <location evidence="1">Nucleus</location>
    </subcellularLocation>
</comment>
<evidence type="ECO:0000256" key="11">
    <source>
        <dbReference type="ARBA" id="ARBA00022833"/>
    </source>
</evidence>
<evidence type="ECO:0000313" key="18">
    <source>
        <dbReference type="Proteomes" id="UP000007798"/>
    </source>
</evidence>
<dbReference type="EMBL" id="CH964232">
    <property type="protein sequence ID" value="EDW80635.1"/>
    <property type="molecule type" value="Genomic_DNA"/>
</dbReference>
<evidence type="ECO:0000256" key="10">
    <source>
        <dbReference type="ARBA" id="ARBA00022829"/>
    </source>
</evidence>
<dbReference type="GO" id="GO:0000776">
    <property type="term" value="C:kinetochore"/>
    <property type="evidence" value="ECO:0007669"/>
    <property type="project" value="EnsemblMetazoa"/>
</dbReference>
<organism evidence="17 18">
    <name type="scientific">Drosophila willistoni</name>
    <name type="common">Fruit fly</name>
    <dbReference type="NCBI Taxonomy" id="7260"/>
    <lineage>
        <taxon>Eukaryota</taxon>
        <taxon>Metazoa</taxon>
        <taxon>Ecdysozoa</taxon>
        <taxon>Arthropoda</taxon>
        <taxon>Hexapoda</taxon>
        <taxon>Insecta</taxon>
        <taxon>Pterygota</taxon>
        <taxon>Neoptera</taxon>
        <taxon>Endopterygota</taxon>
        <taxon>Diptera</taxon>
        <taxon>Brachycera</taxon>
        <taxon>Muscomorpha</taxon>
        <taxon>Ephydroidea</taxon>
        <taxon>Drosophilidae</taxon>
        <taxon>Drosophila</taxon>
        <taxon>Sophophora</taxon>
    </lineage>
</organism>
<dbReference type="InterPro" id="IPR051190">
    <property type="entry name" value="Baculoviral_IAP"/>
</dbReference>
<evidence type="ECO:0000256" key="4">
    <source>
        <dbReference type="ARBA" id="ARBA00006672"/>
    </source>
</evidence>
<dbReference type="PANTHER" id="PTHR46771:SF5">
    <property type="entry name" value="DETERIN"/>
    <property type="match status" value="1"/>
</dbReference>
<dbReference type="Proteomes" id="UP000007798">
    <property type="component" value="Unassembled WGS sequence"/>
</dbReference>
<evidence type="ECO:0000256" key="2">
    <source>
        <dbReference type="ARBA" id="ARBA00004186"/>
    </source>
</evidence>
<keyword evidence="5" id="KW-0963">Cytoplasm</keyword>
<keyword evidence="8" id="KW-0479">Metal-binding</keyword>
<dbReference type="GO" id="GO:0046872">
    <property type="term" value="F:metal ion binding"/>
    <property type="evidence" value="ECO:0007669"/>
    <property type="project" value="UniProtKB-KW"/>
</dbReference>
<dbReference type="GO" id="GO:1990023">
    <property type="term" value="C:mitotic spindle midzone"/>
    <property type="evidence" value="ECO:0007669"/>
    <property type="project" value="EnsemblMetazoa"/>
</dbReference>
<dbReference type="GO" id="GO:0007110">
    <property type="term" value="P:meiosis I cytokinesis"/>
    <property type="evidence" value="ECO:0007669"/>
    <property type="project" value="EnsemblMetazoa"/>
</dbReference>
<dbReference type="GO" id="GO:0007111">
    <property type="term" value="P:meiosis II cytokinesis"/>
    <property type="evidence" value="ECO:0007669"/>
    <property type="project" value="EnsemblMetazoa"/>
</dbReference>
<keyword evidence="16" id="KW-0137">Centromere</keyword>
<reference evidence="17 18" key="1">
    <citation type="journal article" date="2007" name="Nature">
        <title>Evolution of genes and genomes on the Drosophila phylogeny.</title>
        <authorList>
            <consortium name="Drosophila 12 Genomes Consortium"/>
            <person name="Clark A.G."/>
            <person name="Eisen M.B."/>
            <person name="Smith D.R."/>
            <person name="Bergman C.M."/>
            <person name="Oliver B."/>
            <person name="Markow T.A."/>
            <person name="Kaufman T.C."/>
            <person name="Kellis M."/>
            <person name="Gelbart W."/>
            <person name="Iyer V.N."/>
            <person name="Pollard D.A."/>
            <person name="Sackton T.B."/>
            <person name="Larracuente A.M."/>
            <person name="Singh N.D."/>
            <person name="Abad J.P."/>
            <person name="Abt D.N."/>
            <person name="Adryan B."/>
            <person name="Aguade M."/>
            <person name="Akashi H."/>
            <person name="Anderson W.W."/>
            <person name="Aquadro C.F."/>
            <person name="Ardell D.H."/>
            <person name="Arguello R."/>
            <person name="Artieri C.G."/>
            <person name="Barbash D.A."/>
            <person name="Barker D."/>
            <person name="Barsanti P."/>
            <person name="Batterham P."/>
            <person name="Batzoglou S."/>
            <person name="Begun D."/>
            <person name="Bhutkar A."/>
            <person name="Blanco E."/>
            <person name="Bosak S.A."/>
            <person name="Bradley R.K."/>
            <person name="Brand A.D."/>
            <person name="Brent M.R."/>
            <person name="Brooks A.N."/>
            <person name="Brown R.H."/>
            <person name="Butlin R.K."/>
            <person name="Caggese C."/>
            <person name="Calvi B.R."/>
            <person name="Bernardo de Carvalho A."/>
            <person name="Caspi A."/>
            <person name="Castrezana S."/>
            <person name="Celniker S.E."/>
            <person name="Chang J.L."/>
            <person name="Chapple C."/>
            <person name="Chatterji S."/>
            <person name="Chinwalla A."/>
            <person name="Civetta A."/>
            <person name="Clifton S.W."/>
            <person name="Comeron J.M."/>
            <person name="Costello J.C."/>
            <person name="Coyne J.A."/>
            <person name="Daub J."/>
            <person name="David R.G."/>
            <person name="Delcher A.L."/>
            <person name="Delehaunty K."/>
            <person name="Do C.B."/>
            <person name="Ebling H."/>
            <person name="Edwards K."/>
            <person name="Eickbush T."/>
            <person name="Evans J.D."/>
            <person name="Filipski A."/>
            <person name="Findeiss S."/>
            <person name="Freyhult E."/>
            <person name="Fulton L."/>
            <person name="Fulton R."/>
            <person name="Garcia A.C."/>
            <person name="Gardiner A."/>
            <person name="Garfield D.A."/>
            <person name="Garvin B.E."/>
            <person name="Gibson G."/>
            <person name="Gilbert D."/>
            <person name="Gnerre S."/>
            <person name="Godfrey J."/>
            <person name="Good R."/>
            <person name="Gotea V."/>
            <person name="Gravely B."/>
            <person name="Greenberg A.J."/>
            <person name="Griffiths-Jones S."/>
            <person name="Gross S."/>
            <person name="Guigo R."/>
            <person name="Gustafson E.A."/>
            <person name="Haerty W."/>
            <person name="Hahn M.W."/>
            <person name="Halligan D.L."/>
            <person name="Halpern A.L."/>
            <person name="Halter G.M."/>
            <person name="Han M.V."/>
            <person name="Heger A."/>
            <person name="Hillier L."/>
            <person name="Hinrichs A.S."/>
            <person name="Holmes I."/>
            <person name="Hoskins R.A."/>
            <person name="Hubisz M.J."/>
            <person name="Hultmark D."/>
            <person name="Huntley M.A."/>
            <person name="Jaffe D.B."/>
            <person name="Jagadeeshan S."/>
            <person name="Jeck W.R."/>
            <person name="Johnson J."/>
            <person name="Jones C.D."/>
            <person name="Jordan W.C."/>
            <person name="Karpen G.H."/>
            <person name="Kataoka E."/>
            <person name="Keightley P.D."/>
            <person name="Kheradpour P."/>
            <person name="Kirkness E.F."/>
            <person name="Koerich L.B."/>
            <person name="Kristiansen K."/>
            <person name="Kudrna D."/>
            <person name="Kulathinal R.J."/>
            <person name="Kumar S."/>
            <person name="Kwok R."/>
            <person name="Lander E."/>
            <person name="Langley C.H."/>
            <person name="Lapoint R."/>
            <person name="Lazzaro B.P."/>
            <person name="Lee S.J."/>
            <person name="Levesque L."/>
            <person name="Li R."/>
            <person name="Lin C.F."/>
            <person name="Lin M.F."/>
            <person name="Lindblad-Toh K."/>
            <person name="Llopart A."/>
            <person name="Long M."/>
            <person name="Low L."/>
            <person name="Lozovsky E."/>
            <person name="Lu J."/>
            <person name="Luo M."/>
            <person name="Machado C.A."/>
            <person name="Makalowski W."/>
            <person name="Marzo M."/>
            <person name="Matsuda M."/>
            <person name="Matzkin L."/>
            <person name="McAllister B."/>
            <person name="McBride C.S."/>
            <person name="McKernan B."/>
            <person name="McKernan K."/>
            <person name="Mendez-Lago M."/>
            <person name="Minx P."/>
            <person name="Mollenhauer M.U."/>
            <person name="Montooth K."/>
            <person name="Mount S.M."/>
            <person name="Mu X."/>
            <person name="Myers E."/>
            <person name="Negre B."/>
            <person name="Newfeld S."/>
            <person name="Nielsen R."/>
            <person name="Noor M.A."/>
            <person name="O'Grady P."/>
            <person name="Pachter L."/>
            <person name="Papaceit M."/>
            <person name="Parisi M.J."/>
            <person name="Parisi M."/>
            <person name="Parts L."/>
            <person name="Pedersen J.S."/>
            <person name="Pesole G."/>
            <person name="Phillippy A.M."/>
            <person name="Ponting C.P."/>
            <person name="Pop M."/>
            <person name="Porcelli D."/>
            <person name="Powell J.R."/>
            <person name="Prohaska S."/>
            <person name="Pruitt K."/>
            <person name="Puig M."/>
            <person name="Quesneville H."/>
            <person name="Ram K.R."/>
            <person name="Rand D."/>
            <person name="Rasmussen M.D."/>
            <person name="Reed L.K."/>
            <person name="Reenan R."/>
            <person name="Reily A."/>
            <person name="Remington K.A."/>
            <person name="Rieger T.T."/>
            <person name="Ritchie M.G."/>
            <person name="Robin C."/>
            <person name="Rogers Y.H."/>
            <person name="Rohde C."/>
            <person name="Rozas J."/>
            <person name="Rubenfield M.J."/>
            <person name="Ruiz A."/>
            <person name="Russo S."/>
            <person name="Salzberg S.L."/>
            <person name="Sanchez-Gracia A."/>
            <person name="Saranga D.J."/>
            <person name="Sato H."/>
            <person name="Schaeffer S.W."/>
            <person name="Schatz M.C."/>
            <person name="Schlenke T."/>
            <person name="Schwartz R."/>
            <person name="Segarra C."/>
            <person name="Singh R.S."/>
            <person name="Sirot L."/>
            <person name="Sirota M."/>
            <person name="Sisneros N.B."/>
            <person name="Smith C.D."/>
            <person name="Smith T.F."/>
            <person name="Spieth J."/>
            <person name="Stage D.E."/>
            <person name="Stark A."/>
            <person name="Stephan W."/>
            <person name="Strausberg R.L."/>
            <person name="Strempel S."/>
            <person name="Sturgill D."/>
            <person name="Sutton G."/>
            <person name="Sutton G.G."/>
            <person name="Tao W."/>
            <person name="Teichmann S."/>
            <person name="Tobari Y.N."/>
            <person name="Tomimura Y."/>
            <person name="Tsolas J.M."/>
            <person name="Valente V.L."/>
            <person name="Venter E."/>
            <person name="Venter J.C."/>
            <person name="Vicario S."/>
            <person name="Vieira F.G."/>
            <person name="Vilella A.J."/>
            <person name="Villasante A."/>
            <person name="Walenz B."/>
            <person name="Wang J."/>
            <person name="Wasserman M."/>
            <person name="Watts T."/>
            <person name="Wilson D."/>
            <person name="Wilson R.K."/>
            <person name="Wing R.A."/>
            <person name="Wolfner M.F."/>
            <person name="Wong A."/>
            <person name="Wong G.K."/>
            <person name="Wu C.I."/>
            <person name="Wu G."/>
            <person name="Yamamoto D."/>
            <person name="Yang H.P."/>
            <person name="Yang S.P."/>
            <person name="Yorke J.A."/>
            <person name="Yoshida K."/>
            <person name="Zdobnov E."/>
            <person name="Zhang P."/>
            <person name="Zhang Y."/>
            <person name="Zimin A.V."/>
            <person name="Baldwin J."/>
            <person name="Abdouelleil A."/>
            <person name="Abdulkadir J."/>
            <person name="Abebe A."/>
            <person name="Abera B."/>
            <person name="Abreu J."/>
            <person name="Acer S.C."/>
            <person name="Aftuck L."/>
            <person name="Alexander A."/>
            <person name="An P."/>
            <person name="Anderson E."/>
            <person name="Anderson S."/>
            <person name="Arachi H."/>
            <person name="Azer M."/>
            <person name="Bachantsang P."/>
            <person name="Barry A."/>
            <person name="Bayul T."/>
            <person name="Berlin A."/>
            <person name="Bessette D."/>
            <person name="Bloom T."/>
            <person name="Blye J."/>
            <person name="Boguslavskiy L."/>
            <person name="Bonnet C."/>
            <person name="Boukhgalter B."/>
            <person name="Bourzgui I."/>
            <person name="Brown A."/>
            <person name="Cahill P."/>
            <person name="Channer S."/>
            <person name="Cheshatsang Y."/>
            <person name="Chuda L."/>
            <person name="Citroen M."/>
            <person name="Collymore A."/>
            <person name="Cooke P."/>
            <person name="Costello M."/>
            <person name="D'Aco K."/>
            <person name="Daza R."/>
            <person name="De Haan G."/>
            <person name="DeGray S."/>
            <person name="DeMaso C."/>
            <person name="Dhargay N."/>
            <person name="Dooley K."/>
            <person name="Dooley E."/>
            <person name="Doricent M."/>
            <person name="Dorje P."/>
            <person name="Dorjee K."/>
            <person name="Dupes A."/>
            <person name="Elong R."/>
            <person name="Falk J."/>
            <person name="Farina A."/>
            <person name="Faro S."/>
            <person name="Ferguson D."/>
            <person name="Fisher S."/>
            <person name="Foley C.D."/>
            <person name="Franke A."/>
            <person name="Friedrich D."/>
            <person name="Gadbois L."/>
            <person name="Gearin G."/>
            <person name="Gearin C.R."/>
            <person name="Giannoukos G."/>
            <person name="Goode T."/>
            <person name="Graham J."/>
            <person name="Grandbois E."/>
            <person name="Grewal S."/>
            <person name="Gyaltsen K."/>
            <person name="Hafez N."/>
            <person name="Hagos B."/>
            <person name="Hall J."/>
            <person name="Henson C."/>
            <person name="Hollinger A."/>
            <person name="Honan T."/>
            <person name="Huard M.D."/>
            <person name="Hughes L."/>
            <person name="Hurhula B."/>
            <person name="Husby M.E."/>
            <person name="Kamat A."/>
            <person name="Kanga B."/>
            <person name="Kashin S."/>
            <person name="Khazanovich D."/>
            <person name="Kisner P."/>
            <person name="Lance K."/>
            <person name="Lara M."/>
            <person name="Lee W."/>
            <person name="Lennon N."/>
            <person name="Letendre F."/>
            <person name="LeVine R."/>
            <person name="Lipovsky A."/>
            <person name="Liu X."/>
            <person name="Liu J."/>
            <person name="Liu S."/>
            <person name="Lokyitsang T."/>
            <person name="Lokyitsang Y."/>
            <person name="Lubonja R."/>
            <person name="Lui A."/>
            <person name="MacDonald P."/>
            <person name="Magnisalis V."/>
            <person name="Maru K."/>
            <person name="Matthews C."/>
            <person name="McCusker W."/>
            <person name="McDonough S."/>
            <person name="Mehta T."/>
            <person name="Meldrim J."/>
            <person name="Meneus L."/>
            <person name="Mihai O."/>
            <person name="Mihalev A."/>
            <person name="Mihova T."/>
            <person name="Mittelman R."/>
            <person name="Mlenga V."/>
            <person name="Montmayeur A."/>
            <person name="Mulrain L."/>
            <person name="Navidi A."/>
            <person name="Naylor J."/>
            <person name="Negash T."/>
            <person name="Nguyen T."/>
            <person name="Nguyen N."/>
            <person name="Nicol R."/>
            <person name="Norbu C."/>
            <person name="Norbu N."/>
            <person name="Novod N."/>
            <person name="O'Neill B."/>
            <person name="Osman S."/>
            <person name="Markiewicz E."/>
            <person name="Oyono O.L."/>
            <person name="Patti C."/>
            <person name="Phunkhang P."/>
            <person name="Pierre F."/>
            <person name="Priest M."/>
            <person name="Raghuraman S."/>
            <person name="Rege F."/>
            <person name="Reyes R."/>
            <person name="Rise C."/>
            <person name="Rogov P."/>
            <person name="Ross K."/>
            <person name="Ryan E."/>
            <person name="Settipalli S."/>
            <person name="Shea T."/>
            <person name="Sherpa N."/>
            <person name="Shi L."/>
            <person name="Shih D."/>
            <person name="Sparrow T."/>
            <person name="Spaulding J."/>
            <person name="Stalker J."/>
            <person name="Stange-Thomann N."/>
            <person name="Stavropoulos S."/>
            <person name="Stone C."/>
            <person name="Strader C."/>
            <person name="Tesfaye S."/>
            <person name="Thomson T."/>
            <person name="Thoulutsang Y."/>
            <person name="Thoulutsang D."/>
            <person name="Topham K."/>
            <person name="Topping I."/>
            <person name="Tsamla T."/>
            <person name="Vassiliev H."/>
            <person name="Vo A."/>
            <person name="Wangchuk T."/>
            <person name="Wangdi T."/>
            <person name="Weiand M."/>
            <person name="Wilkinson J."/>
            <person name="Wilson A."/>
            <person name="Yadav S."/>
            <person name="Young G."/>
            <person name="Yu Q."/>
            <person name="Zembek L."/>
            <person name="Zhong D."/>
            <person name="Zimmer A."/>
            <person name="Zwirko Z."/>
            <person name="Jaffe D.B."/>
            <person name="Alvarez P."/>
            <person name="Brockman W."/>
            <person name="Butler J."/>
            <person name="Chin C."/>
            <person name="Gnerre S."/>
            <person name="Grabherr M."/>
            <person name="Kleber M."/>
            <person name="Mauceli E."/>
            <person name="MacCallum I."/>
        </authorList>
    </citation>
    <scope>NUCLEOTIDE SEQUENCE [LARGE SCALE GENOMIC DNA]</scope>
    <source>
        <strain evidence="18">Tucson 14030-0811.24</strain>
    </source>
</reference>
<dbReference type="MEROPS" id="I32.012"/>
<evidence type="ECO:0000256" key="7">
    <source>
        <dbReference type="ARBA" id="ARBA00022618"/>
    </source>
</evidence>
<keyword evidence="14" id="KW-0539">Nucleus</keyword>
<dbReference type="SUPFAM" id="SSF57924">
    <property type="entry name" value="Inhibitor of apoptosis (IAP) repeat"/>
    <property type="match status" value="1"/>
</dbReference>
<dbReference type="GO" id="GO:0043066">
    <property type="term" value="P:negative regulation of apoptotic process"/>
    <property type="evidence" value="ECO:0007669"/>
    <property type="project" value="EnsemblMetazoa"/>
</dbReference>
<keyword evidence="11" id="KW-0862">Zinc</keyword>
<evidence type="ECO:0000256" key="14">
    <source>
        <dbReference type="ARBA" id="ARBA00023242"/>
    </source>
</evidence>
<dbReference type="OMA" id="HAPQCEF"/>
<evidence type="ECO:0000256" key="3">
    <source>
        <dbReference type="ARBA" id="ARBA00004584"/>
    </source>
</evidence>
<dbReference type="GO" id="GO:0051225">
    <property type="term" value="P:spindle assembly"/>
    <property type="evidence" value="ECO:0007669"/>
    <property type="project" value="EnsemblMetazoa"/>
</dbReference>
<dbReference type="SMART" id="SM00238">
    <property type="entry name" value="BIR"/>
    <property type="match status" value="1"/>
</dbReference>
<keyword evidence="15" id="KW-0131">Cell cycle</keyword>
<dbReference type="HOGENOM" id="CLU_016347_0_2_1"/>
<comment type="similarity">
    <text evidence="4">Belongs to the IAP family.</text>
</comment>
<proteinExistence type="inferred from homology"/>
<dbReference type="eggNOG" id="KOG1101">
    <property type="taxonomic scope" value="Eukaryota"/>
</dbReference>
<dbReference type="FunCoup" id="B4N9S0">
    <property type="interactions" value="524"/>
</dbReference>
<dbReference type="PhylomeDB" id="B4N9S0"/>
<gene>
    <name evidence="17" type="primary">Dwil\GK11633</name>
    <name evidence="17" type="ORF">Dwil_GK11633</name>
</gene>
<evidence type="ECO:0000313" key="17">
    <source>
        <dbReference type="EMBL" id="EDW80635.1"/>
    </source>
</evidence>
<dbReference type="PROSITE" id="PS50143">
    <property type="entry name" value="BIR_REPEAT_2"/>
    <property type="match status" value="1"/>
</dbReference>
<dbReference type="GO" id="GO:0000281">
    <property type="term" value="P:mitotic cytokinesis"/>
    <property type="evidence" value="ECO:0007669"/>
    <property type="project" value="EnsemblMetazoa"/>
</dbReference>
<dbReference type="Pfam" id="PF00653">
    <property type="entry name" value="BIR"/>
    <property type="match status" value="1"/>
</dbReference>
<evidence type="ECO:0000256" key="8">
    <source>
        <dbReference type="ARBA" id="ARBA00022723"/>
    </source>
</evidence>
<dbReference type="GO" id="GO:0005634">
    <property type="term" value="C:nucleus"/>
    <property type="evidence" value="ECO:0007669"/>
    <property type="project" value="UniProtKB-SubCell"/>
</dbReference>
<sequence>MNATAGNQTIPNTYSLEAFRPHNLLEQHRLETFKDWPFPASSSCSIAKMAEAGFYWTGTEREKDTATCFVCFKTLDGWESHDNPWEEHGKHAPQCEFVKLGCPEKDLTVIQFVELVGSVMKAKMAKKTREFKDSFAKAAEVKLDEFKRNRK</sequence>
<dbReference type="InParanoid" id="B4N9S0"/>
<protein>
    <submittedName>
        <fullName evidence="17">Uncharacterized protein</fullName>
    </submittedName>
</protein>
<dbReference type="AlphaFoldDB" id="B4N9S0"/>
<dbReference type="STRING" id="7260.B4N9S0"/>
<keyword evidence="7" id="KW-0132">Cell division</keyword>
<keyword evidence="12" id="KW-0832">Ubl conjugation</keyword>
<evidence type="ECO:0000256" key="12">
    <source>
        <dbReference type="ARBA" id="ARBA00022843"/>
    </source>
</evidence>
<keyword evidence="13" id="KW-0206">Cytoskeleton</keyword>
<dbReference type="Gene3D" id="1.10.1170.10">
    <property type="entry name" value="Inhibitor Of Apoptosis Protein (2mihbC-IAP-1), Chain A"/>
    <property type="match status" value="1"/>
</dbReference>
<dbReference type="GO" id="GO:0032133">
    <property type="term" value="C:chromosome passenger complex"/>
    <property type="evidence" value="ECO:0007669"/>
    <property type="project" value="EnsemblMetazoa"/>
</dbReference>
<evidence type="ECO:0000256" key="5">
    <source>
        <dbReference type="ARBA" id="ARBA00022490"/>
    </source>
</evidence>
<dbReference type="GO" id="GO:1990385">
    <property type="term" value="C:meiotic spindle midzone"/>
    <property type="evidence" value="ECO:0007669"/>
    <property type="project" value="EnsemblMetazoa"/>
</dbReference>
<dbReference type="OrthoDB" id="2196114at2759"/>
<dbReference type="FunFam" id="1.10.1170.10:FF:000009">
    <property type="entry name" value="Baculoviral IAP repeat-containing protein 5"/>
    <property type="match status" value="1"/>
</dbReference>
<evidence type="ECO:0000256" key="6">
    <source>
        <dbReference type="ARBA" id="ARBA00022553"/>
    </source>
</evidence>
<name>B4N9S0_DROWI</name>
<dbReference type="GO" id="GO:0000915">
    <property type="term" value="P:actomyosin contractile ring assembly"/>
    <property type="evidence" value="ECO:0007669"/>
    <property type="project" value="EnsemblMetazoa"/>
</dbReference>